<evidence type="ECO:0000256" key="6">
    <source>
        <dbReference type="ARBA" id="ARBA00023136"/>
    </source>
</evidence>
<evidence type="ECO:0000256" key="2">
    <source>
        <dbReference type="ARBA" id="ARBA00022475"/>
    </source>
</evidence>
<evidence type="ECO:0000313" key="9">
    <source>
        <dbReference type="EMBL" id="RNF39784.1"/>
    </source>
</evidence>
<feature type="transmembrane region" description="Helical" evidence="7">
    <location>
        <begin position="109"/>
        <end position="126"/>
    </location>
</feature>
<keyword evidence="3" id="KW-0997">Cell inner membrane</keyword>
<gene>
    <name evidence="9" type="ORF">EEX84_07400</name>
</gene>
<keyword evidence="5 7" id="KW-1133">Transmembrane helix</keyword>
<feature type="transmembrane region" description="Helical" evidence="7">
    <location>
        <begin position="304"/>
        <end position="326"/>
    </location>
</feature>
<comment type="caution">
    <text evidence="9">The sequence shown here is derived from an EMBL/GenBank/DDBJ whole genome shotgun (WGS) entry which is preliminary data.</text>
</comment>
<name>A0A3M8P9C4_9BACL</name>
<evidence type="ECO:0000313" key="10">
    <source>
        <dbReference type="Proteomes" id="UP000275473"/>
    </source>
</evidence>
<evidence type="ECO:0000256" key="4">
    <source>
        <dbReference type="ARBA" id="ARBA00022692"/>
    </source>
</evidence>
<feature type="domain" description="TRAP C4-dicarboxylate transport system permease DctM subunit" evidence="8">
    <location>
        <begin position="7"/>
        <end position="416"/>
    </location>
</feature>
<dbReference type="EMBL" id="RIAX01000004">
    <property type="protein sequence ID" value="RNF39784.1"/>
    <property type="molecule type" value="Genomic_DNA"/>
</dbReference>
<evidence type="ECO:0000256" key="5">
    <source>
        <dbReference type="ARBA" id="ARBA00022989"/>
    </source>
</evidence>
<dbReference type="InterPro" id="IPR010656">
    <property type="entry name" value="DctM"/>
</dbReference>
<keyword evidence="6 7" id="KW-0472">Membrane</keyword>
<dbReference type="Pfam" id="PF06808">
    <property type="entry name" value="DctM"/>
    <property type="match status" value="1"/>
</dbReference>
<organism evidence="9 10">
    <name type="scientific">Planococcus salinus</name>
    <dbReference type="NCBI Taxonomy" id="1848460"/>
    <lineage>
        <taxon>Bacteria</taxon>
        <taxon>Bacillati</taxon>
        <taxon>Bacillota</taxon>
        <taxon>Bacilli</taxon>
        <taxon>Bacillales</taxon>
        <taxon>Caryophanaceae</taxon>
        <taxon>Planococcus</taxon>
    </lineage>
</organism>
<accession>A0A3M8P9C4</accession>
<dbReference type="GO" id="GO:0022857">
    <property type="term" value="F:transmembrane transporter activity"/>
    <property type="evidence" value="ECO:0007669"/>
    <property type="project" value="TreeGrafter"/>
</dbReference>
<dbReference type="PIRSF" id="PIRSF006066">
    <property type="entry name" value="HI0050"/>
    <property type="match status" value="1"/>
</dbReference>
<feature type="transmembrane region" description="Helical" evidence="7">
    <location>
        <begin position="240"/>
        <end position="259"/>
    </location>
</feature>
<comment type="subcellular location">
    <subcellularLocation>
        <location evidence="1">Cell inner membrane</location>
        <topology evidence="1">Multi-pass membrane protein</topology>
    </subcellularLocation>
</comment>
<dbReference type="InterPro" id="IPR004681">
    <property type="entry name" value="TRAP_DctM"/>
</dbReference>
<keyword evidence="2" id="KW-1003">Cell membrane</keyword>
<evidence type="ECO:0000259" key="8">
    <source>
        <dbReference type="Pfam" id="PF06808"/>
    </source>
</evidence>
<dbReference type="NCBIfam" id="TIGR00786">
    <property type="entry name" value="dctM"/>
    <property type="match status" value="1"/>
</dbReference>
<proteinExistence type="predicted"/>
<evidence type="ECO:0000256" key="1">
    <source>
        <dbReference type="ARBA" id="ARBA00004429"/>
    </source>
</evidence>
<sequence length="426" mass="45003">MATILVITLGILLVLGVPIAISLGLASVIAIWGVGDIPLVIVVQRMFTSLDSFPLMAVPFFILMGTLMEHGGISKRLIHFSQSLTGHITGGLGIVAVVASLFFGAISGSATAAVAALGAILIPAMIKQGYDSSNAGAIQAISGNLGIIIPPSIPLILYGVVTSTSIGDLFKAAVIPGILVALSILLLVYLTAKRNGNIEKLERSSPREVWVAFKDAIWAIIMPFIVLGGIYGGIFTPTEASIIAVVYSFIIGVFVYREINFKNILGIFTQAMKMSSIVMIIIANAGLFGWILSREGIFGLVTEFFLNLAPNVIMFLLIINLLLLIVGMFFETTAAILILAPLLLPAATAFGIDPIHFGIIMVLNLAIGLCTPPLGVNLFVACAIANVSLKRIAIATIPFLIILVLNLMVVSFIPGLSLALIDFFGD</sequence>
<keyword evidence="4 7" id="KW-0812">Transmembrane</keyword>
<dbReference type="PANTHER" id="PTHR33362">
    <property type="entry name" value="SIALIC ACID TRAP TRANSPORTER PERMEASE PROTEIN SIAT-RELATED"/>
    <property type="match status" value="1"/>
</dbReference>
<dbReference type="AlphaFoldDB" id="A0A3M8P9C4"/>
<feature type="transmembrane region" description="Helical" evidence="7">
    <location>
        <begin position="84"/>
        <end position="103"/>
    </location>
</feature>
<dbReference type="Proteomes" id="UP000275473">
    <property type="component" value="Unassembled WGS sequence"/>
</dbReference>
<feature type="transmembrane region" description="Helical" evidence="7">
    <location>
        <begin position="7"/>
        <end position="33"/>
    </location>
</feature>
<evidence type="ECO:0000256" key="3">
    <source>
        <dbReference type="ARBA" id="ARBA00022519"/>
    </source>
</evidence>
<feature type="transmembrane region" description="Helical" evidence="7">
    <location>
        <begin position="173"/>
        <end position="192"/>
    </location>
</feature>
<feature type="transmembrane region" description="Helical" evidence="7">
    <location>
        <begin position="397"/>
        <end position="421"/>
    </location>
</feature>
<evidence type="ECO:0000256" key="7">
    <source>
        <dbReference type="SAM" id="Phobius"/>
    </source>
</evidence>
<feature type="transmembrane region" description="Helical" evidence="7">
    <location>
        <begin position="213"/>
        <end position="234"/>
    </location>
</feature>
<keyword evidence="10" id="KW-1185">Reference proteome</keyword>
<feature type="transmembrane region" description="Helical" evidence="7">
    <location>
        <begin position="138"/>
        <end position="161"/>
    </location>
</feature>
<reference evidence="9 10" key="1">
    <citation type="journal article" date="2018" name="Int. J. Syst. Evol. Microbiol.">
        <title>Planococcus salinus sp. nov., a moderately halophilic bacterium isolated from a saline-alkali soil.</title>
        <authorList>
            <person name="Gan L."/>
        </authorList>
    </citation>
    <scope>NUCLEOTIDE SEQUENCE [LARGE SCALE GENOMIC DNA]</scope>
    <source>
        <strain evidence="9 10">LCB217</strain>
    </source>
</reference>
<feature type="transmembrane region" description="Helical" evidence="7">
    <location>
        <begin position="333"/>
        <end position="352"/>
    </location>
</feature>
<dbReference type="GO" id="GO:0005886">
    <property type="term" value="C:plasma membrane"/>
    <property type="evidence" value="ECO:0007669"/>
    <property type="project" value="UniProtKB-SubCell"/>
</dbReference>
<feature type="transmembrane region" description="Helical" evidence="7">
    <location>
        <begin position="271"/>
        <end position="292"/>
    </location>
</feature>
<protein>
    <submittedName>
        <fullName evidence="9">TRAP transporter large permease</fullName>
    </submittedName>
</protein>
<dbReference type="RefSeq" id="WP_123164979.1">
    <property type="nucleotide sequence ID" value="NZ_RIAX01000004.1"/>
</dbReference>
<dbReference type="OrthoDB" id="9785600at2"/>
<dbReference type="PANTHER" id="PTHR33362:SF3">
    <property type="entry name" value="SIALIC ACID TRAP TRANSPORTER PERMEASE PROTEIN SIAT"/>
    <property type="match status" value="1"/>
</dbReference>
<feature type="transmembrane region" description="Helical" evidence="7">
    <location>
        <begin position="358"/>
        <end position="385"/>
    </location>
</feature>